<accession>A0ABW0SB39</accession>
<dbReference type="Proteomes" id="UP001596056">
    <property type="component" value="Unassembled WGS sequence"/>
</dbReference>
<evidence type="ECO:0000313" key="8">
    <source>
        <dbReference type="Proteomes" id="UP001596056"/>
    </source>
</evidence>
<keyword evidence="2" id="KW-0479">Metal-binding</keyword>
<evidence type="ECO:0000256" key="1">
    <source>
        <dbReference type="ARBA" id="ARBA00007749"/>
    </source>
</evidence>
<dbReference type="InterPro" id="IPR001279">
    <property type="entry name" value="Metallo-B-lactamas"/>
</dbReference>
<evidence type="ECO:0000256" key="2">
    <source>
        <dbReference type="ARBA" id="ARBA00022723"/>
    </source>
</evidence>
<protein>
    <submittedName>
        <fullName evidence="7">MBL fold metallo-hydrolase</fullName>
    </submittedName>
</protein>
<dbReference type="EMBL" id="JBHSNA010000004">
    <property type="protein sequence ID" value="MFC5566116.1"/>
    <property type="molecule type" value="Genomic_DNA"/>
</dbReference>
<dbReference type="InterPro" id="IPR051013">
    <property type="entry name" value="MBL_superfamily_lactonases"/>
</dbReference>
<dbReference type="Gene3D" id="3.60.15.10">
    <property type="entry name" value="Ribonuclease Z/Hydroxyacylglutathione hydrolase-like"/>
    <property type="match status" value="1"/>
</dbReference>
<dbReference type="PANTHER" id="PTHR42978">
    <property type="entry name" value="QUORUM-QUENCHING LACTONASE YTNP-RELATED-RELATED"/>
    <property type="match status" value="1"/>
</dbReference>
<keyword evidence="3" id="KW-0378">Hydrolase</keyword>
<feature type="domain" description="Metallo-beta-lactamase" evidence="6">
    <location>
        <begin position="95"/>
        <end position="281"/>
    </location>
</feature>
<dbReference type="CDD" id="cd07720">
    <property type="entry name" value="OPHC2-like_MBL-fold"/>
    <property type="match status" value="1"/>
</dbReference>
<name>A0ABW0SB39_9RHOB</name>
<dbReference type="SMART" id="SM00849">
    <property type="entry name" value="Lactamase_B"/>
    <property type="match status" value="1"/>
</dbReference>
<evidence type="ECO:0000259" key="6">
    <source>
        <dbReference type="SMART" id="SM00849"/>
    </source>
</evidence>
<dbReference type="PROSITE" id="PS51318">
    <property type="entry name" value="TAT"/>
    <property type="match status" value="1"/>
</dbReference>
<evidence type="ECO:0000256" key="4">
    <source>
        <dbReference type="ARBA" id="ARBA00022833"/>
    </source>
</evidence>
<proteinExistence type="inferred from homology"/>
<dbReference type="SUPFAM" id="SSF56281">
    <property type="entry name" value="Metallo-hydrolase/oxidoreductase"/>
    <property type="match status" value="1"/>
</dbReference>
<comment type="caution">
    <text evidence="7">The sequence shown here is derived from an EMBL/GenBank/DDBJ whole genome shotgun (WGS) entry which is preliminary data.</text>
</comment>
<dbReference type="PANTHER" id="PTHR42978:SF6">
    <property type="entry name" value="QUORUM-QUENCHING LACTONASE YTNP-RELATED"/>
    <property type="match status" value="1"/>
</dbReference>
<evidence type="ECO:0000256" key="3">
    <source>
        <dbReference type="ARBA" id="ARBA00022801"/>
    </source>
</evidence>
<feature type="chain" id="PRO_5045928236" evidence="5">
    <location>
        <begin position="31"/>
        <end position="307"/>
    </location>
</feature>
<dbReference type="Pfam" id="PF00753">
    <property type="entry name" value="Lactamase_B"/>
    <property type="match status" value="1"/>
</dbReference>
<organism evidence="7 8">
    <name type="scientific">Rubellimicrobium aerolatum</name>
    <dbReference type="NCBI Taxonomy" id="490979"/>
    <lineage>
        <taxon>Bacteria</taxon>
        <taxon>Pseudomonadati</taxon>
        <taxon>Pseudomonadota</taxon>
        <taxon>Alphaproteobacteria</taxon>
        <taxon>Rhodobacterales</taxon>
        <taxon>Roseobacteraceae</taxon>
        <taxon>Rubellimicrobium</taxon>
    </lineage>
</organism>
<keyword evidence="5" id="KW-0732">Signal</keyword>
<dbReference type="InterPro" id="IPR036866">
    <property type="entry name" value="RibonucZ/Hydroxyglut_hydro"/>
</dbReference>
<evidence type="ECO:0000256" key="5">
    <source>
        <dbReference type="SAM" id="SignalP"/>
    </source>
</evidence>
<evidence type="ECO:0000313" key="7">
    <source>
        <dbReference type="EMBL" id="MFC5566116.1"/>
    </source>
</evidence>
<keyword evidence="8" id="KW-1185">Reference proteome</keyword>
<dbReference type="InterPro" id="IPR006311">
    <property type="entry name" value="TAT_signal"/>
</dbReference>
<feature type="signal peptide" evidence="5">
    <location>
        <begin position="1"/>
        <end position="30"/>
    </location>
</feature>
<reference evidence="8" key="1">
    <citation type="journal article" date="2019" name="Int. J. Syst. Evol. Microbiol.">
        <title>The Global Catalogue of Microorganisms (GCM) 10K type strain sequencing project: providing services to taxonomists for standard genome sequencing and annotation.</title>
        <authorList>
            <consortium name="The Broad Institute Genomics Platform"/>
            <consortium name="The Broad Institute Genome Sequencing Center for Infectious Disease"/>
            <person name="Wu L."/>
            <person name="Ma J."/>
        </authorList>
    </citation>
    <scope>NUCLEOTIDE SEQUENCE [LARGE SCALE GENOMIC DNA]</scope>
    <source>
        <strain evidence="8">KACC 11588</strain>
    </source>
</reference>
<comment type="similarity">
    <text evidence="1">Belongs to the metallo-beta-lactamase superfamily.</text>
</comment>
<gene>
    <name evidence="7" type="ORF">ACFPOC_06735</name>
</gene>
<sequence>MRLSRRHALIAGAVLPLAAPALLRARPALAQDAPAAAPTPLSRSFTLGEMKVTALLAGTGAQENPHEIFGLNVDQATFERESAENFIPADRSVGFFTPTLVDTGRERILFDTGMMAAGLLAAMGHAGYAPADVTHVVLTHHHPDHIGGLTDDAGSPTFPEAAYLTGQAEFDHWAAQGNEGFEAKVRPFAERMTFLAPDQEAAPGVTAVEAFGHTPGHLAFRLESGGQGLLLTADTANHYVWSLANPDWEVLYDADKAQAAATRRRLLGMLAAERMPMLGYHMPFPAVGFVEPDGDGFRWVPHSYQLS</sequence>
<dbReference type="RefSeq" id="WP_209838990.1">
    <property type="nucleotide sequence ID" value="NZ_JAGGJP010000004.1"/>
</dbReference>
<keyword evidence="4" id="KW-0862">Zinc</keyword>